<feature type="compositionally biased region" description="Pro residues" evidence="1">
    <location>
        <begin position="67"/>
        <end position="78"/>
    </location>
</feature>
<dbReference type="InParanoid" id="A0A4S2MVS0"/>
<protein>
    <submittedName>
        <fullName evidence="2">Uncharacterized protein</fullName>
    </submittedName>
</protein>
<feature type="region of interest" description="Disordered" evidence="1">
    <location>
        <begin position="1"/>
        <end position="96"/>
    </location>
</feature>
<evidence type="ECO:0000313" key="3">
    <source>
        <dbReference type="Proteomes" id="UP000298138"/>
    </source>
</evidence>
<evidence type="ECO:0000313" key="2">
    <source>
        <dbReference type="EMBL" id="TGZ80677.1"/>
    </source>
</evidence>
<organism evidence="2 3">
    <name type="scientific">Ascodesmis nigricans</name>
    <dbReference type="NCBI Taxonomy" id="341454"/>
    <lineage>
        <taxon>Eukaryota</taxon>
        <taxon>Fungi</taxon>
        <taxon>Dikarya</taxon>
        <taxon>Ascomycota</taxon>
        <taxon>Pezizomycotina</taxon>
        <taxon>Pezizomycetes</taxon>
        <taxon>Pezizales</taxon>
        <taxon>Ascodesmidaceae</taxon>
        <taxon>Ascodesmis</taxon>
    </lineage>
</organism>
<proteinExistence type="predicted"/>
<dbReference type="Proteomes" id="UP000298138">
    <property type="component" value="Unassembled WGS sequence"/>
</dbReference>
<feature type="compositionally biased region" description="Low complexity" evidence="1">
    <location>
        <begin position="47"/>
        <end position="66"/>
    </location>
</feature>
<accession>A0A4S2MVS0</accession>
<reference evidence="2 3" key="1">
    <citation type="submission" date="2019-04" db="EMBL/GenBank/DDBJ databases">
        <title>Comparative genomics and transcriptomics to analyze fruiting body development in filamentous ascomycetes.</title>
        <authorList>
            <consortium name="DOE Joint Genome Institute"/>
            <person name="Lutkenhaus R."/>
            <person name="Traeger S."/>
            <person name="Breuer J."/>
            <person name="Kuo A."/>
            <person name="Lipzen A."/>
            <person name="Pangilinan J."/>
            <person name="Dilworth D."/>
            <person name="Sandor L."/>
            <person name="Poggeler S."/>
            <person name="Barry K."/>
            <person name="Grigoriev I.V."/>
            <person name="Nowrousian M."/>
        </authorList>
    </citation>
    <scope>NUCLEOTIDE SEQUENCE [LARGE SCALE GENOMIC DNA]</scope>
    <source>
        <strain evidence="2 3">CBS 389.68</strain>
    </source>
</reference>
<dbReference type="AlphaFoldDB" id="A0A4S2MVS0"/>
<name>A0A4S2MVS0_9PEZI</name>
<keyword evidence="3" id="KW-1185">Reference proteome</keyword>
<sequence>MRVLAEERSERSERGELSELSELSEQWECAENNNSAGEGSMAMVLAKRNNTTTKKTTKRLSLISEHPSPPLLPLPRPLPNTRLTAPGRWVRDPDDDELDARWQVDEEWEDEGGWEAFDEPVVKKHIRRSGGSMSSTDWEEAIWWKEESEYREAGVQAEVDGGDESDTETVKGVGLEEGVRRVMEMAVPRWRRRGLARL</sequence>
<gene>
    <name evidence="2" type="ORF">EX30DRAFT_396132</name>
</gene>
<dbReference type="EMBL" id="ML220123">
    <property type="protein sequence ID" value="TGZ80677.1"/>
    <property type="molecule type" value="Genomic_DNA"/>
</dbReference>
<feature type="compositionally biased region" description="Basic and acidic residues" evidence="1">
    <location>
        <begin position="1"/>
        <end position="17"/>
    </location>
</feature>
<evidence type="ECO:0000256" key="1">
    <source>
        <dbReference type="SAM" id="MobiDB-lite"/>
    </source>
</evidence>